<dbReference type="EMBL" id="JBJQND010000010">
    <property type="protein sequence ID" value="KAL3863057.1"/>
    <property type="molecule type" value="Genomic_DNA"/>
</dbReference>
<dbReference type="PANTHER" id="PTHR36981:SF1">
    <property type="entry name" value="P2X PURINORECEPTOR 7 INTRACELLULAR DOMAIN-CONTAINING PROTEIN"/>
    <property type="match status" value="1"/>
</dbReference>
<protein>
    <submittedName>
        <fullName evidence="1">Uncharacterized protein</fullName>
    </submittedName>
</protein>
<gene>
    <name evidence="1" type="ORF">ACJMK2_004838</name>
</gene>
<evidence type="ECO:0000313" key="2">
    <source>
        <dbReference type="Proteomes" id="UP001634394"/>
    </source>
</evidence>
<evidence type="ECO:0000313" key="1">
    <source>
        <dbReference type="EMBL" id="KAL3863057.1"/>
    </source>
</evidence>
<name>A0ABD3VN80_SINWO</name>
<comment type="caution">
    <text evidence="1">The sequence shown here is derived from an EMBL/GenBank/DDBJ whole genome shotgun (WGS) entry which is preliminary data.</text>
</comment>
<reference evidence="1 2" key="1">
    <citation type="submission" date="2024-11" db="EMBL/GenBank/DDBJ databases">
        <title>Chromosome-level genome assembly of the freshwater bivalve Anodonta woodiana.</title>
        <authorList>
            <person name="Chen X."/>
        </authorList>
    </citation>
    <scope>NUCLEOTIDE SEQUENCE [LARGE SCALE GENOMIC DNA]</scope>
    <source>
        <strain evidence="1">MN2024</strain>
        <tissue evidence="1">Gills</tissue>
    </source>
</reference>
<dbReference type="AlphaFoldDB" id="A0ABD3VN80"/>
<proteinExistence type="predicted"/>
<dbReference type="PANTHER" id="PTHR36981">
    <property type="entry name" value="ZGC:195170"/>
    <property type="match status" value="1"/>
</dbReference>
<organism evidence="1 2">
    <name type="scientific">Sinanodonta woodiana</name>
    <name type="common">Chinese pond mussel</name>
    <name type="synonym">Anodonta woodiana</name>
    <dbReference type="NCBI Taxonomy" id="1069815"/>
    <lineage>
        <taxon>Eukaryota</taxon>
        <taxon>Metazoa</taxon>
        <taxon>Spiralia</taxon>
        <taxon>Lophotrochozoa</taxon>
        <taxon>Mollusca</taxon>
        <taxon>Bivalvia</taxon>
        <taxon>Autobranchia</taxon>
        <taxon>Heteroconchia</taxon>
        <taxon>Palaeoheterodonta</taxon>
        <taxon>Unionida</taxon>
        <taxon>Unionoidea</taxon>
        <taxon>Unionidae</taxon>
        <taxon>Unioninae</taxon>
        <taxon>Sinanodonta</taxon>
    </lineage>
</organism>
<dbReference type="Proteomes" id="UP001634394">
    <property type="component" value="Unassembled WGS sequence"/>
</dbReference>
<keyword evidence="2" id="KW-1185">Reference proteome</keyword>
<accession>A0ABD3VN80</accession>
<sequence length="141" mass="16430">MASETDINPYQFEPLRDDTPIVNIDDDENYMQSQSSSDNQDITDRNGERTMHINWCNCDHSNSMPSEDECLCCDNCMFEWYCVELGIITMVDQDGPLDDNEPMNIWIWHHFGKGNRRILPSCVVSKIRDTFLDPLSYYVGF</sequence>